<keyword evidence="5" id="KW-1133">Transmembrane helix</keyword>
<feature type="transmembrane region" description="Helical" evidence="5">
    <location>
        <begin position="476"/>
        <end position="497"/>
    </location>
</feature>
<reference evidence="8" key="1">
    <citation type="journal article" date="2022" name="Cell">
        <title>Repeat-based holocentromeres influence genome architecture and karyotype evolution.</title>
        <authorList>
            <person name="Hofstatter P.G."/>
            <person name="Thangavel G."/>
            <person name="Lux T."/>
            <person name="Neumann P."/>
            <person name="Vondrak T."/>
            <person name="Novak P."/>
            <person name="Zhang M."/>
            <person name="Costa L."/>
            <person name="Castellani M."/>
            <person name="Scott A."/>
            <person name="Toegelov H."/>
            <person name="Fuchs J."/>
            <person name="Mata-Sucre Y."/>
            <person name="Dias Y."/>
            <person name="Vanzela A.L.L."/>
            <person name="Huettel B."/>
            <person name="Almeida C.C.S."/>
            <person name="Simkova H."/>
            <person name="Souza G."/>
            <person name="Pedrosa-Harand A."/>
            <person name="Macas J."/>
            <person name="Mayer K.F.X."/>
            <person name="Houben A."/>
            <person name="Marques A."/>
        </authorList>
    </citation>
    <scope>NUCLEOTIDE SEQUENCE</scope>
    <source>
        <strain evidence="8">RhyBre1mFocal</strain>
    </source>
</reference>
<organism evidence="8 9">
    <name type="scientific">Rhynchospora breviuscula</name>
    <dbReference type="NCBI Taxonomy" id="2022672"/>
    <lineage>
        <taxon>Eukaryota</taxon>
        <taxon>Viridiplantae</taxon>
        <taxon>Streptophyta</taxon>
        <taxon>Embryophyta</taxon>
        <taxon>Tracheophyta</taxon>
        <taxon>Spermatophyta</taxon>
        <taxon>Magnoliopsida</taxon>
        <taxon>Liliopsida</taxon>
        <taxon>Poales</taxon>
        <taxon>Cyperaceae</taxon>
        <taxon>Cyperoideae</taxon>
        <taxon>Rhynchosporeae</taxon>
        <taxon>Rhynchospora</taxon>
    </lineage>
</organism>
<dbReference type="Gene3D" id="1.20.1440.180">
    <property type="entry name" value="KEN domain"/>
    <property type="match status" value="1"/>
</dbReference>
<dbReference type="GO" id="GO:1990604">
    <property type="term" value="C:IRE1-TRAF2-ASK1 complex"/>
    <property type="evidence" value="ECO:0007669"/>
    <property type="project" value="TreeGrafter"/>
</dbReference>
<evidence type="ECO:0000256" key="1">
    <source>
        <dbReference type="ARBA" id="ARBA00022729"/>
    </source>
</evidence>
<dbReference type="OrthoDB" id="63989at2759"/>
<dbReference type="GO" id="GO:0036498">
    <property type="term" value="P:IRE1-mediated unfolded protein response"/>
    <property type="evidence" value="ECO:0007669"/>
    <property type="project" value="TreeGrafter"/>
</dbReference>
<dbReference type="PANTHER" id="PTHR13954:SF6">
    <property type="entry name" value="NON-SPECIFIC SERINE_THREONINE PROTEIN KINASE"/>
    <property type="match status" value="1"/>
</dbReference>
<dbReference type="GO" id="GO:0005524">
    <property type="term" value="F:ATP binding"/>
    <property type="evidence" value="ECO:0007669"/>
    <property type="project" value="UniProtKB-KW"/>
</dbReference>
<keyword evidence="2" id="KW-0547">Nucleotide-binding</keyword>
<keyword evidence="5" id="KW-0812">Transmembrane</keyword>
<feature type="domain" description="Protein kinase" evidence="6">
    <location>
        <begin position="554"/>
        <end position="806"/>
    </location>
</feature>
<dbReference type="PROSITE" id="PS50011">
    <property type="entry name" value="PROTEIN_KINASE_DOM"/>
    <property type="match status" value="1"/>
</dbReference>
<dbReference type="InterPro" id="IPR011009">
    <property type="entry name" value="Kinase-like_dom_sf"/>
</dbReference>
<gene>
    <name evidence="8" type="ORF">LUZ63_012683</name>
</gene>
<dbReference type="Gene3D" id="3.30.200.20">
    <property type="entry name" value="Phosphorylase Kinase, domain 1"/>
    <property type="match status" value="1"/>
</dbReference>
<dbReference type="InterPro" id="IPR000719">
    <property type="entry name" value="Prot_kinase_dom"/>
</dbReference>
<dbReference type="PROSITE" id="PS51392">
    <property type="entry name" value="KEN"/>
    <property type="match status" value="1"/>
</dbReference>
<name>A0A9Q0HS74_9POAL</name>
<dbReference type="Gene3D" id="1.10.510.10">
    <property type="entry name" value="Transferase(Phosphotransferase) domain 1"/>
    <property type="match status" value="1"/>
</dbReference>
<evidence type="ECO:0000313" key="9">
    <source>
        <dbReference type="Proteomes" id="UP001151287"/>
    </source>
</evidence>
<dbReference type="GO" id="GO:0006397">
    <property type="term" value="P:mRNA processing"/>
    <property type="evidence" value="ECO:0007669"/>
    <property type="project" value="InterPro"/>
</dbReference>
<comment type="caution">
    <text evidence="8">The sequence shown here is derived from an EMBL/GenBank/DDBJ whole genome shotgun (WGS) entry which is preliminary data.</text>
</comment>
<keyword evidence="3" id="KW-0067">ATP-binding</keyword>
<evidence type="ECO:0000259" key="6">
    <source>
        <dbReference type="PROSITE" id="PS50011"/>
    </source>
</evidence>
<dbReference type="InterPro" id="IPR045133">
    <property type="entry name" value="IRE1/2-like"/>
</dbReference>
<dbReference type="PANTHER" id="PTHR13954">
    <property type="entry name" value="IRE1-RELATED"/>
    <property type="match status" value="1"/>
</dbReference>
<dbReference type="InterPro" id="IPR038357">
    <property type="entry name" value="KEN_sf"/>
</dbReference>
<evidence type="ECO:0000313" key="8">
    <source>
        <dbReference type="EMBL" id="KAJ1695985.1"/>
    </source>
</evidence>
<dbReference type="GO" id="GO:0004521">
    <property type="term" value="F:RNA endonuclease activity"/>
    <property type="evidence" value="ECO:0007669"/>
    <property type="project" value="InterPro"/>
</dbReference>
<dbReference type="AlphaFoldDB" id="A0A9Q0HS74"/>
<sequence length="935" mass="104247">METYRLQRALDFHICSNSDTFVPAISDLYILLSRLTPSGASPSPSPSPSRLVRVCLLQWCAIAPMAMYANALLLLLLGFSLTGNGNGNATVIGIGIETNISGAERERRHETLIIPLSGNANGNGNVNGTGTRTGTRTKIAIGIGANFSLSGVGRERRQETLIIPLSGNANGNGNVNGTGTGTKIAIGIGANFSLSGVGGERRHETLILRVYPIPIGRSLFVVSKIAKGCPFLHPHSQPSSSRFDLRLVIHEDGVFELKNTSSGEPLWEVSTYDPLPSQSNLYIPHNPEYYLFPGQHARLYVLTITGNYERHPLSVDQYVATTPEIRGSTIVFGSQLSTEYVVDACSGNLVYKIVPVNATKFAFSTMVDENPWLSHPNEYIMVIRTDYTVISFNFTKVEWNWSYTLFTAYHLSNYSCVLKPPIIPIRFQGNGPILAWIANRESPSTKNVNQCDSASTNGTCHKSSDWEKSYIHSRRLLTIICILVTLAISCILLTVAIKKKNEALICMLLRARKEETANTLVSASQGGPVKKKPKKKPKKKSRNVKKNGGNGEIFLPACEIGKGNNGTVVLEGTLDGRPIAIKRLLRADYALPFPENTISNWIAADTHQNIARFYGYSSYHEFIDIRIERCSYSLFGLVENEDERLWTSDGYPSPQLLKLLRDVISGLVHLHQLGIAHGNLKPQNVLVSEGPVKEILIAKLSDIGIITRLKVDSSHATGSDAPEQLSSSKGKAADIFNLGCLIFFCLSRGRHPFGDPSERDKNISENKYDLFSIDYIPEALDLLHLLLDNNPLMRPDVKELVRHPLLWQSEMRVSFLCDTSLRMNEENQTDIIEKLECLGTVVFGKTWNQSMHSALVANLQLHRKYEFGSMKDLLRAIRNQHAHFLELPDEVQRVFGSFPDGFELYFAKKYPTLLIEIYKFVSLWFRDEEFFKKYF</sequence>
<feature type="transmembrane region" description="Helical" evidence="5">
    <location>
        <begin position="56"/>
        <end position="77"/>
    </location>
</feature>
<dbReference type="SUPFAM" id="SSF56112">
    <property type="entry name" value="Protein kinase-like (PK-like)"/>
    <property type="match status" value="1"/>
</dbReference>
<evidence type="ECO:0000256" key="4">
    <source>
        <dbReference type="SAM" id="MobiDB-lite"/>
    </source>
</evidence>
<feature type="region of interest" description="Disordered" evidence="4">
    <location>
        <begin position="520"/>
        <end position="549"/>
    </location>
</feature>
<feature type="compositionally biased region" description="Basic residues" evidence="4">
    <location>
        <begin position="529"/>
        <end position="545"/>
    </location>
</feature>
<evidence type="ECO:0000256" key="5">
    <source>
        <dbReference type="SAM" id="Phobius"/>
    </source>
</evidence>
<dbReference type="EMBL" id="JAMQYH010000003">
    <property type="protein sequence ID" value="KAJ1695985.1"/>
    <property type="molecule type" value="Genomic_DNA"/>
</dbReference>
<protein>
    <recommendedName>
        <fullName evidence="10">Non-specific serine/threonine protein kinase</fullName>
    </recommendedName>
</protein>
<proteinExistence type="predicted"/>
<keyword evidence="1" id="KW-0732">Signal</keyword>
<dbReference type="Pfam" id="PF06479">
    <property type="entry name" value="Ribonuc_2-5A"/>
    <property type="match status" value="1"/>
</dbReference>
<accession>A0A9Q0HS74</accession>
<dbReference type="Proteomes" id="UP001151287">
    <property type="component" value="Unassembled WGS sequence"/>
</dbReference>
<evidence type="ECO:0000259" key="7">
    <source>
        <dbReference type="PROSITE" id="PS51392"/>
    </source>
</evidence>
<dbReference type="SMART" id="SM00580">
    <property type="entry name" value="PUG"/>
    <property type="match status" value="1"/>
</dbReference>
<dbReference type="GO" id="GO:0051082">
    <property type="term" value="F:unfolded protein binding"/>
    <property type="evidence" value="ECO:0007669"/>
    <property type="project" value="TreeGrafter"/>
</dbReference>
<dbReference type="GO" id="GO:0004674">
    <property type="term" value="F:protein serine/threonine kinase activity"/>
    <property type="evidence" value="ECO:0007669"/>
    <property type="project" value="InterPro"/>
</dbReference>
<dbReference type="InterPro" id="IPR010513">
    <property type="entry name" value="KEN_dom"/>
</dbReference>
<keyword evidence="9" id="KW-1185">Reference proteome</keyword>
<feature type="domain" description="KEN" evidence="7">
    <location>
        <begin position="809"/>
        <end position="935"/>
    </location>
</feature>
<evidence type="ECO:0008006" key="10">
    <source>
        <dbReference type="Google" id="ProtNLM"/>
    </source>
</evidence>
<keyword evidence="5" id="KW-0472">Membrane</keyword>
<evidence type="ECO:0000256" key="2">
    <source>
        <dbReference type="ARBA" id="ARBA00022741"/>
    </source>
</evidence>
<dbReference type="Pfam" id="PF00069">
    <property type="entry name" value="Pkinase"/>
    <property type="match status" value="1"/>
</dbReference>
<evidence type="ECO:0000256" key="3">
    <source>
        <dbReference type="ARBA" id="ARBA00022840"/>
    </source>
</evidence>